<evidence type="ECO:0000313" key="1">
    <source>
        <dbReference type="EMBL" id="VUS40871.1"/>
    </source>
</evidence>
<dbReference type="Proteomes" id="UP000317374">
    <property type="component" value="Unassembled WGS sequence"/>
</dbReference>
<gene>
    <name evidence="1" type="primary">tabA_4</name>
    <name evidence="1" type="ORF">SB6422_04956</name>
</gene>
<dbReference type="Gene3D" id="2.60.120.370">
    <property type="entry name" value="YhcH/YjgK/YiaL"/>
    <property type="match status" value="1"/>
</dbReference>
<dbReference type="GO" id="GO:0005829">
    <property type="term" value="C:cytosol"/>
    <property type="evidence" value="ECO:0007669"/>
    <property type="project" value="TreeGrafter"/>
</dbReference>
<dbReference type="SUPFAM" id="SSF51197">
    <property type="entry name" value="Clavaminate synthase-like"/>
    <property type="match status" value="1"/>
</dbReference>
<dbReference type="EMBL" id="CABGGW010000008">
    <property type="protein sequence ID" value="VUS40871.1"/>
    <property type="molecule type" value="Genomic_DNA"/>
</dbReference>
<protein>
    <submittedName>
        <fullName evidence="1">Toxin-antitoxin biofilm protein TabA</fullName>
    </submittedName>
</protein>
<name>A0A564I834_9ENTR</name>
<dbReference type="AlphaFoldDB" id="A0A564I834"/>
<dbReference type="OrthoDB" id="6196468at2"/>
<dbReference type="InterPro" id="IPR049827">
    <property type="entry name" value="NanQ"/>
</dbReference>
<dbReference type="RefSeq" id="WP_142512696.1">
    <property type="nucleotide sequence ID" value="NZ_CABGGW010000008.1"/>
</dbReference>
<evidence type="ECO:0000313" key="2">
    <source>
        <dbReference type="Proteomes" id="UP000317374"/>
    </source>
</evidence>
<dbReference type="InterPro" id="IPR037012">
    <property type="entry name" value="NanQ/TabA/YiaL_sf"/>
</dbReference>
<dbReference type="NCBIfam" id="NF040884">
    <property type="entry name" value="acetylneur_anom"/>
    <property type="match status" value="1"/>
</dbReference>
<dbReference type="Pfam" id="PF04074">
    <property type="entry name" value="DUF386"/>
    <property type="match status" value="1"/>
</dbReference>
<proteinExistence type="predicted"/>
<dbReference type="InterPro" id="IPR004375">
    <property type="entry name" value="NanQ/TabA/YiaL"/>
</dbReference>
<dbReference type="NCBIfam" id="TIGR00022">
    <property type="entry name" value="YhcH/YjgK/YiaL family protein"/>
    <property type="match status" value="1"/>
</dbReference>
<dbReference type="PANTHER" id="PTHR34986">
    <property type="entry name" value="EVOLVED BETA-GALACTOSIDASE SUBUNIT BETA"/>
    <property type="match status" value="1"/>
</dbReference>
<reference evidence="1 2" key="1">
    <citation type="submission" date="2019-07" db="EMBL/GenBank/DDBJ databases">
        <authorList>
            <person name="Brisse S."/>
            <person name="Rodrigues C."/>
            <person name="Thorpe H."/>
        </authorList>
    </citation>
    <scope>NUCLEOTIDE SEQUENCE [LARGE SCALE GENOMIC DNA]</scope>
    <source>
        <strain evidence="1">SB6422</strain>
    </source>
</reference>
<dbReference type="PANTHER" id="PTHR34986:SF5">
    <property type="entry name" value="N-ACETYLNEURAMINATE ANOMERASE NANQ"/>
    <property type="match status" value="1"/>
</dbReference>
<accession>A0A564I834</accession>
<sequence length="155" mass="16950">MIFGDVNNPSQAGISAMLQQAIILAQAYDLQSIAPGSYELQGGDIFMNVMQFASGLPEKKKAELHAQFIDIQILLAGEERIFYGVADSARQCEEMHVDEDYQLCGKMVGEQSITMRPGMFAVFMPGEPHKPGCVVTEPADIKKVVIKVRADLLSA</sequence>
<organism evidence="1 2">
    <name type="scientific">Klebsiella huaxiensis</name>
    <dbReference type="NCBI Taxonomy" id="2153354"/>
    <lineage>
        <taxon>Bacteria</taxon>
        <taxon>Pseudomonadati</taxon>
        <taxon>Pseudomonadota</taxon>
        <taxon>Gammaproteobacteria</taxon>
        <taxon>Enterobacterales</taxon>
        <taxon>Enterobacteriaceae</taxon>
        <taxon>Klebsiella/Raoultella group</taxon>
        <taxon>Klebsiella</taxon>
    </lineage>
</organism>